<keyword evidence="11" id="KW-1185">Reference proteome</keyword>
<dbReference type="GO" id="GO:0005737">
    <property type="term" value="C:cytoplasm"/>
    <property type="evidence" value="ECO:0007669"/>
    <property type="project" value="TreeGrafter"/>
</dbReference>
<dbReference type="GO" id="GO:0006082">
    <property type="term" value="P:organic acid metabolic process"/>
    <property type="evidence" value="ECO:0007669"/>
    <property type="project" value="TreeGrafter"/>
</dbReference>
<evidence type="ECO:0000256" key="4">
    <source>
        <dbReference type="ARBA" id="ARBA00023002"/>
    </source>
</evidence>
<dbReference type="GO" id="GO:0005506">
    <property type="term" value="F:iron ion binding"/>
    <property type="evidence" value="ECO:0007669"/>
    <property type="project" value="InterPro"/>
</dbReference>
<keyword evidence="7 8" id="KW-0349">Heme</keyword>
<dbReference type="GO" id="GO:0020037">
    <property type="term" value="F:heme binding"/>
    <property type="evidence" value="ECO:0007669"/>
    <property type="project" value="InterPro"/>
</dbReference>
<evidence type="ECO:0000256" key="6">
    <source>
        <dbReference type="ARBA" id="ARBA00023033"/>
    </source>
</evidence>
<keyword evidence="9" id="KW-0472">Membrane</keyword>
<evidence type="ECO:0000313" key="11">
    <source>
        <dbReference type="Proteomes" id="UP001497382"/>
    </source>
</evidence>
<dbReference type="GO" id="GO:0006805">
    <property type="term" value="P:xenobiotic metabolic process"/>
    <property type="evidence" value="ECO:0007669"/>
    <property type="project" value="TreeGrafter"/>
</dbReference>
<dbReference type="PRINTS" id="PR00385">
    <property type="entry name" value="P450"/>
</dbReference>
<evidence type="ECO:0000256" key="8">
    <source>
        <dbReference type="RuleBase" id="RU000461"/>
    </source>
</evidence>
<dbReference type="Pfam" id="PF00067">
    <property type="entry name" value="p450"/>
    <property type="match status" value="1"/>
</dbReference>
<dbReference type="Proteomes" id="UP001497382">
    <property type="component" value="Unassembled WGS sequence"/>
</dbReference>
<keyword evidence="9" id="KW-1133">Transmembrane helix</keyword>
<protein>
    <recommendedName>
        <fullName evidence="12">Cytochrome P450</fullName>
    </recommendedName>
</protein>
<evidence type="ECO:0000313" key="10">
    <source>
        <dbReference type="EMBL" id="CAL1272912.1"/>
    </source>
</evidence>
<evidence type="ECO:0000256" key="9">
    <source>
        <dbReference type="SAM" id="Phobius"/>
    </source>
</evidence>
<keyword evidence="4 8" id="KW-0560">Oxidoreductase</keyword>
<comment type="cofactor">
    <cofactor evidence="1 7">
        <name>heme</name>
        <dbReference type="ChEBI" id="CHEBI:30413"/>
    </cofactor>
</comment>
<dbReference type="GO" id="GO:0016712">
    <property type="term" value="F:oxidoreductase activity, acting on paired donors, with incorporation or reduction of molecular oxygen, reduced flavin or flavoprotein as one donor, and incorporation of one atom of oxygen"/>
    <property type="evidence" value="ECO:0007669"/>
    <property type="project" value="TreeGrafter"/>
</dbReference>
<comment type="similarity">
    <text evidence="2 8">Belongs to the cytochrome P450 family.</text>
</comment>
<dbReference type="SUPFAM" id="SSF48264">
    <property type="entry name" value="Cytochrome P450"/>
    <property type="match status" value="1"/>
</dbReference>
<organism evidence="10 11">
    <name type="scientific">Larinioides sclopetarius</name>
    <dbReference type="NCBI Taxonomy" id="280406"/>
    <lineage>
        <taxon>Eukaryota</taxon>
        <taxon>Metazoa</taxon>
        <taxon>Ecdysozoa</taxon>
        <taxon>Arthropoda</taxon>
        <taxon>Chelicerata</taxon>
        <taxon>Arachnida</taxon>
        <taxon>Araneae</taxon>
        <taxon>Araneomorphae</taxon>
        <taxon>Entelegynae</taxon>
        <taxon>Araneoidea</taxon>
        <taxon>Araneidae</taxon>
        <taxon>Larinioides</taxon>
    </lineage>
</organism>
<keyword evidence="6 8" id="KW-0503">Monooxygenase</keyword>
<evidence type="ECO:0000256" key="1">
    <source>
        <dbReference type="ARBA" id="ARBA00001971"/>
    </source>
</evidence>
<keyword evidence="5 7" id="KW-0408">Iron</keyword>
<dbReference type="PRINTS" id="PR00463">
    <property type="entry name" value="EP450I"/>
</dbReference>
<evidence type="ECO:0008006" key="12">
    <source>
        <dbReference type="Google" id="ProtNLM"/>
    </source>
</evidence>
<sequence length="497" mass="57258">MLDYILSVRYEAWIAAGIIVFIGIIGSLFKSASRHFPPGPWGLPIVGYIPFLSKDVHLHFINLTKKYGNVFSLRLGSEFVVVLNDALSIRDAFSKEEFLGRPPNSAFSLFGVKSPFFLNYMQIWKENRRFVIQSLKDLGLGKTKIEVHIQDEINHFQEVLKSFKGQPMDLIVPLTSSMSNNISSLIFGRRYEYDDPEKNILDENLDEVTNLLGHTAFHVFFPWIRNIPLLPKWLGIEEGYKKFEKSKEIFRKKIEEHKKTLDKRNIRDFIDSYLLEMKVRQTKNANSTFEDEVLIGCVSDVFGAGSETVRVSVGWLMYTMAAFLDVQEKIQKEILEVVGPDRNPDYQDQKLMPFTQAVILEVLRWRTTVPLNVLRYTLADTNVSGYDIPAGTIVIANFWAVHHDPKHWEDPESFEPERFLAPDGKSVVKSPHYMPFSVGKRACPGETMAYMEIFLYFVSLLQQFHVRFPDGYKPTFEGNLTITFKPPLSKINFISKN</sequence>
<evidence type="ECO:0000256" key="7">
    <source>
        <dbReference type="PIRSR" id="PIRSR602401-1"/>
    </source>
</evidence>
<dbReference type="Gene3D" id="1.10.630.10">
    <property type="entry name" value="Cytochrome P450"/>
    <property type="match status" value="1"/>
</dbReference>
<accession>A0AAV1ZRD1</accession>
<dbReference type="InterPro" id="IPR036396">
    <property type="entry name" value="Cyt_P450_sf"/>
</dbReference>
<evidence type="ECO:0000256" key="3">
    <source>
        <dbReference type="ARBA" id="ARBA00022723"/>
    </source>
</evidence>
<feature type="transmembrane region" description="Helical" evidence="9">
    <location>
        <begin position="12"/>
        <end position="29"/>
    </location>
</feature>
<dbReference type="EMBL" id="CAXIEN010000064">
    <property type="protein sequence ID" value="CAL1272912.1"/>
    <property type="molecule type" value="Genomic_DNA"/>
</dbReference>
<keyword evidence="3 7" id="KW-0479">Metal-binding</keyword>
<dbReference type="AlphaFoldDB" id="A0AAV1ZRD1"/>
<evidence type="ECO:0000256" key="2">
    <source>
        <dbReference type="ARBA" id="ARBA00010617"/>
    </source>
</evidence>
<dbReference type="FunFam" id="1.10.630.10:FF:000036">
    <property type="entry name" value="CYtochrome P450 family"/>
    <property type="match status" value="1"/>
</dbReference>
<dbReference type="PROSITE" id="PS00086">
    <property type="entry name" value="CYTOCHROME_P450"/>
    <property type="match status" value="1"/>
</dbReference>
<keyword evidence="9" id="KW-0812">Transmembrane</keyword>
<evidence type="ECO:0000256" key="5">
    <source>
        <dbReference type="ARBA" id="ARBA00023004"/>
    </source>
</evidence>
<gene>
    <name evidence="10" type="ORF">LARSCL_LOCUS6654</name>
</gene>
<name>A0AAV1ZRD1_9ARAC</name>
<dbReference type="InterPro" id="IPR002401">
    <property type="entry name" value="Cyt_P450_E_grp-I"/>
</dbReference>
<comment type="caution">
    <text evidence="10">The sequence shown here is derived from an EMBL/GenBank/DDBJ whole genome shotgun (WGS) entry which is preliminary data.</text>
</comment>
<dbReference type="InterPro" id="IPR017972">
    <property type="entry name" value="Cyt_P450_CS"/>
</dbReference>
<dbReference type="PANTHER" id="PTHR24300:SF375">
    <property type="entry name" value="CYTOCHROME P450 FAMILY"/>
    <property type="match status" value="1"/>
</dbReference>
<reference evidence="10 11" key="1">
    <citation type="submission" date="2024-04" db="EMBL/GenBank/DDBJ databases">
        <authorList>
            <person name="Rising A."/>
            <person name="Reimegard J."/>
            <person name="Sonavane S."/>
            <person name="Akerstrom W."/>
            <person name="Nylinder S."/>
            <person name="Hedman E."/>
            <person name="Kallberg Y."/>
        </authorList>
    </citation>
    <scope>NUCLEOTIDE SEQUENCE [LARGE SCALE GENOMIC DNA]</scope>
</reference>
<dbReference type="PANTHER" id="PTHR24300">
    <property type="entry name" value="CYTOCHROME P450 508A4-RELATED"/>
    <property type="match status" value="1"/>
</dbReference>
<dbReference type="InterPro" id="IPR001128">
    <property type="entry name" value="Cyt_P450"/>
</dbReference>
<dbReference type="InterPro" id="IPR050182">
    <property type="entry name" value="Cytochrome_P450_fam2"/>
</dbReference>
<feature type="binding site" description="axial binding residue" evidence="7">
    <location>
        <position position="443"/>
    </location>
    <ligand>
        <name>heme</name>
        <dbReference type="ChEBI" id="CHEBI:30413"/>
    </ligand>
    <ligandPart>
        <name>Fe</name>
        <dbReference type="ChEBI" id="CHEBI:18248"/>
    </ligandPart>
</feature>
<proteinExistence type="inferred from homology"/>